<name>A0A084WU14_ANOSI</name>
<dbReference type="AlphaFoldDB" id="A0A084WU14"/>
<feature type="compositionally biased region" description="Acidic residues" evidence="1">
    <location>
        <begin position="65"/>
        <end position="74"/>
    </location>
</feature>
<feature type="region of interest" description="Disordered" evidence="1">
    <location>
        <begin position="7"/>
        <end position="26"/>
    </location>
</feature>
<dbReference type="Proteomes" id="UP000030765">
    <property type="component" value="Unassembled WGS sequence"/>
</dbReference>
<dbReference type="EMBL" id="ATLV01026990">
    <property type="status" value="NOT_ANNOTATED_CDS"/>
    <property type="molecule type" value="Genomic_DNA"/>
</dbReference>
<keyword evidence="4" id="KW-1185">Reference proteome</keyword>
<accession>A0A084WU14</accession>
<dbReference type="EMBL" id="KE525421">
    <property type="protein sequence ID" value="KFB53708.1"/>
    <property type="molecule type" value="Genomic_DNA"/>
</dbReference>
<gene>
    <name evidence="2" type="ORF">ZHAS_00022084</name>
</gene>
<proteinExistence type="predicted"/>
<evidence type="ECO:0000256" key="1">
    <source>
        <dbReference type="SAM" id="MobiDB-lite"/>
    </source>
</evidence>
<evidence type="ECO:0000313" key="4">
    <source>
        <dbReference type="Proteomes" id="UP000030765"/>
    </source>
</evidence>
<evidence type="ECO:0000313" key="2">
    <source>
        <dbReference type="EMBL" id="KFB53708.1"/>
    </source>
</evidence>
<reference evidence="3" key="2">
    <citation type="submission" date="2020-05" db="UniProtKB">
        <authorList>
            <consortium name="EnsemblMetazoa"/>
        </authorList>
    </citation>
    <scope>IDENTIFICATION</scope>
</reference>
<dbReference type="EnsemblMetazoa" id="ASIC022084-RA">
    <property type="protein sequence ID" value="ASIC022084-PA"/>
    <property type="gene ID" value="ASIC022084"/>
</dbReference>
<feature type="region of interest" description="Disordered" evidence="1">
    <location>
        <begin position="61"/>
        <end position="81"/>
    </location>
</feature>
<evidence type="ECO:0000313" key="3">
    <source>
        <dbReference type="EnsemblMetazoa" id="ASIC022084-PA"/>
    </source>
</evidence>
<dbReference type="VEuPathDB" id="VectorBase:ASIC022084"/>
<organism evidence="2">
    <name type="scientific">Anopheles sinensis</name>
    <name type="common">Mosquito</name>
    <dbReference type="NCBI Taxonomy" id="74873"/>
    <lineage>
        <taxon>Eukaryota</taxon>
        <taxon>Metazoa</taxon>
        <taxon>Ecdysozoa</taxon>
        <taxon>Arthropoda</taxon>
        <taxon>Hexapoda</taxon>
        <taxon>Insecta</taxon>
        <taxon>Pterygota</taxon>
        <taxon>Neoptera</taxon>
        <taxon>Endopterygota</taxon>
        <taxon>Diptera</taxon>
        <taxon>Nematocera</taxon>
        <taxon>Culicoidea</taxon>
        <taxon>Culicidae</taxon>
        <taxon>Anophelinae</taxon>
        <taxon>Anopheles</taxon>
    </lineage>
</organism>
<reference evidence="2 4" key="1">
    <citation type="journal article" date="2014" name="BMC Genomics">
        <title>Genome sequence of Anopheles sinensis provides insight into genetics basis of mosquito competence for malaria parasites.</title>
        <authorList>
            <person name="Zhou D."/>
            <person name="Zhang D."/>
            <person name="Ding G."/>
            <person name="Shi L."/>
            <person name="Hou Q."/>
            <person name="Ye Y."/>
            <person name="Xu Y."/>
            <person name="Zhou H."/>
            <person name="Xiong C."/>
            <person name="Li S."/>
            <person name="Yu J."/>
            <person name="Hong S."/>
            <person name="Yu X."/>
            <person name="Zou P."/>
            <person name="Chen C."/>
            <person name="Chang X."/>
            <person name="Wang W."/>
            <person name="Lv Y."/>
            <person name="Sun Y."/>
            <person name="Ma L."/>
            <person name="Shen B."/>
            <person name="Zhu C."/>
        </authorList>
    </citation>
    <scope>NUCLEOTIDE SEQUENCE [LARGE SCALE GENOMIC DNA]</scope>
</reference>
<protein>
    <submittedName>
        <fullName evidence="2 3">ATPase AAA</fullName>
    </submittedName>
</protein>
<sequence>MLARVVASLARGTTSRTPPHARDPFGTFGKVRRASAEETRYPVGVLSPVCWLCGGVMGRNTYSPIDDDTQPDSDSEGRAPG</sequence>